<feature type="transmembrane region" description="Helical" evidence="8">
    <location>
        <begin position="193"/>
        <end position="220"/>
    </location>
</feature>
<keyword evidence="3" id="KW-0813">Transport</keyword>
<comment type="similarity">
    <text evidence="2">Belongs to the AzlC family.</text>
</comment>
<comment type="caution">
    <text evidence="9">The sequence shown here is derived from an EMBL/GenBank/DDBJ whole genome shotgun (WGS) entry which is preliminary data.</text>
</comment>
<accession>A0A3L9DQT3</accession>
<evidence type="ECO:0000313" key="10">
    <source>
        <dbReference type="Proteomes" id="UP000279194"/>
    </source>
</evidence>
<proteinExistence type="inferred from homology"/>
<sequence>MKGQDLRLGVRAAIPTMLGYLSIGIAFGIVASETGLSPLETLLTSVFIYSGSGQFVLCALLLAKAELSSIALTVFLTNLRHFLMNLHTATLFPKASLWQQLLIGSFMTDESYGVLLGAELKNGLTTVSPTWMYGNNFASYFVWCLSTVLGAVLGNLLPNPAALGIDFALIAMFVAIFTGQLTSLAKRLPLKKIGVLLAVVTVTYLASSMVITGSLAVLLATVTACTVGVMIDD</sequence>
<dbReference type="RefSeq" id="WP_121836027.1">
    <property type="nucleotide sequence ID" value="NZ_CP163513.1"/>
</dbReference>
<dbReference type="EMBL" id="RCVM01000016">
    <property type="protein sequence ID" value="RLY02327.1"/>
    <property type="molecule type" value="Genomic_DNA"/>
</dbReference>
<keyword evidence="6 8" id="KW-1133">Transmembrane helix</keyword>
<dbReference type="OrthoDB" id="3177005at2"/>
<evidence type="ECO:0000256" key="5">
    <source>
        <dbReference type="ARBA" id="ARBA00022692"/>
    </source>
</evidence>
<evidence type="ECO:0000256" key="4">
    <source>
        <dbReference type="ARBA" id="ARBA00022475"/>
    </source>
</evidence>
<evidence type="ECO:0000256" key="2">
    <source>
        <dbReference type="ARBA" id="ARBA00010735"/>
    </source>
</evidence>
<feature type="transmembrane region" description="Helical" evidence="8">
    <location>
        <begin position="137"/>
        <end position="157"/>
    </location>
</feature>
<feature type="transmembrane region" description="Helical" evidence="8">
    <location>
        <begin position="163"/>
        <end position="181"/>
    </location>
</feature>
<name>A0A3L9DQT3_9STRE</name>
<keyword evidence="5 8" id="KW-0812">Transmembrane</keyword>
<dbReference type="GO" id="GO:1903785">
    <property type="term" value="P:L-valine transmembrane transport"/>
    <property type="evidence" value="ECO:0007669"/>
    <property type="project" value="TreeGrafter"/>
</dbReference>
<feature type="transmembrane region" description="Helical" evidence="8">
    <location>
        <begin position="42"/>
        <end position="63"/>
    </location>
</feature>
<gene>
    <name evidence="9" type="ORF">EAF07_07865</name>
</gene>
<feature type="transmembrane region" description="Helical" evidence="8">
    <location>
        <begin position="12"/>
        <end position="30"/>
    </location>
</feature>
<dbReference type="AlphaFoldDB" id="A0A3L9DQT3"/>
<dbReference type="PANTHER" id="PTHR34979:SF1">
    <property type="entry name" value="INNER MEMBRANE PROTEIN YGAZ"/>
    <property type="match status" value="1"/>
</dbReference>
<dbReference type="Pfam" id="PF03591">
    <property type="entry name" value="AzlC"/>
    <property type="match status" value="1"/>
</dbReference>
<evidence type="ECO:0000256" key="3">
    <source>
        <dbReference type="ARBA" id="ARBA00022448"/>
    </source>
</evidence>
<evidence type="ECO:0000256" key="1">
    <source>
        <dbReference type="ARBA" id="ARBA00004651"/>
    </source>
</evidence>
<keyword evidence="4" id="KW-1003">Cell membrane</keyword>
<evidence type="ECO:0000313" key="9">
    <source>
        <dbReference type="EMBL" id="RLY02327.1"/>
    </source>
</evidence>
<comment type="subcellular location">
    <subcellularLocation>
        <location evidence="1">Cell membrane</location>
        <topology evidence="1">Multi-pass membrane protein</topology>
    </subcellularLocation>
</comment>
<evidence type="ECO:0000256" key="8">
    <source>
        <dbReference type="SAM" id="Phobius"/>
    </source>
</evidence>
<keyword evidence="10" id="KW-1185">Reference proteome</keyword>
<dbReference type="GO" id="GO:0005886">
    <property type="term" value="C:plasma membrane"/>
    <property type="evidence" value="ECO:0007669"/>
    <property type="project" value="UniProtKB-SubCell"/>
</dbReference>
<dbReference type="Proteomes" id="UP000279194">
    <property type="component" value="Unassembled WGS sequence"/>
</dbReference>
<dbReference type="InterPro" id="IPR011606">
    <property type="entry name" value="Brnchd-chn_aa_trnsp_permease"/>
</dbReference>
<evidence type="ECO:0000256" key="6">
    <source>
        <dbReference type="ARBA" id="ARBA00022989"/>
    </source>
</evidence>
<protein>
    <submittedName>
        <fullName evidence="9">Branched-chain amino acid ABC transporter permease</fullName>
    </submittedName>
</protein>
<evidence type="ECO:0000256" key="7">
    <source>
        <dbReference type="ARBA" id="ARBA00023136"/>
    </source>
</evidence>
<organism evidence="9 10">
    <name type="scientific">Streptococcus hillyeri</name>
    <dbReference type="NCBI Taxonomy" id="2282420"/>
    <lineage>
        <taxon>Bacteria</taxon>
        <taxon>Bacillati</taxon>
        <taxon>Bacillota</taxon>
        <taxon>Bacilli</taxon>
        <taxon>Lactobacillales</taxon>
        <taxon>Streptococcaceae</taxon>
        <taxon>Streptococcus</taxon>
    </lineage>
</organism>
<keyword evidence="7 8" id="KW-0472">Membrane</keyword>
<dbReference type="PANTHER" id="PTHR34979">
    <property type="entry name" value="INNER MEMBRANE PROTEIN YGAZ"/>
    <property type="match status" value="1"/>
</dbReference>
<reference evidence="9 10" key="1">
    <citation type="submission" date="2018-10" db="EMBL/GenBank/DDBJ databases">
        <title>Streptococcus hillyeri sp. nov., isolated from equine tracheal sample.</title>
        <authorList>
            <person name="Macfadyen A.C."/>
            <person name="Waller A."/>
            <person name="Paterson G.K."/>
        </authorList>
    </citation>
    <scope>NUCLEOTIDE SEQUENCE [LARGE SCALE GENOMIC DNA]</scope>
    <source>
        <strain evidence="9 10">28462</strain>
    </source>
</reference>